<evidence type="ECO:0000313" key="5">
    <source>
        <dbReference type="Proteomes" id="UP001165427"/>
    </source>
</evidence>
<evidence type="ECO:0000256" key="1">
    <source>
        <dbReference type="ARBA" id="ARBA00010062"/>
    </source>
</evidence>
<keyword evidence="2" id="KW-0732">Signal</keyword>
<gene>
    <name evidence="4" type="ORF">MRX98_07495</name>
</gene>
<accession>A0AA41UPE7</accession>
<proteinExistence type="inferred from homology"/>
<dbReference type="Pfam" id="PF13458">
    <property type="entry name" value="Peripla_BP_6"/>
    <property type="match status" value="1"/>
</dbReference>
<dbReference type="InterPro" id="IPR051010">
    <property type="entry name" value="BCAA_transport"/>
</dbReference>
<keyword evidence="5" id="KW-1185">Reference proteome</keyword>
<dbReference type="Gene3D" id="3.40.50.2300">
    <property type="match status" value="2"/>
</dbReference>
<dbReference type="InterPro" id="IPR028081">
    <property type="entry name" value="Leu-bd"/>
</dbReference>
<comment type="similarity">
    <text evidence="1">Belongs to the leucine-binding protein family.</text>
</comment>
<reference evidence="4" key="1">
    <citation type="submission" date="2022-04" db="EMBL/GenBank/DDBJ databases">
        <title>Desulfatitalea alkaliphila sp. nov., a novel anaerobic sulfate-reducing bacterium isolated from terrestrial mud volcano, Taman Peninsula, Russia.</title>
        <authorList>
            <person name="Khomyakova M.A."/>
            <person name="Merkel A.Y."/>
            <person name="Slobodkin A.I."/>
        </authorList>
    </citation>
    <scope>NUCLEOTIDE SEQUENCE</scope>
    <source>
        <strain evidence="4">M08but</strain>
    </source>
</reference>
<evidence type="ECO:0000256" key="2">
    <source>
        <dbReference type="ARBA" id="ARBA00022729"/>
    </source>
</evidence>
<dbReference type="RefSeq" id="WP_246904720.1">
    <property type="nucleotide sequence ID" value="NZ_JALJRB010000006.1"/>
</dbReference>
<dbReference type="EMBL" id="JALJRB010000006">
    <property type="protein sequence ID" value="MCJ8500413.1"/>
    <property type="molecule type" value="Genomic_DNA"/>
</dbReference>
<protein>
    <submittedName>
        <fullName evidence="4">ABC transporter substrate-binding protein</fullName>
    </submittedName>
</protein>
<organism evidence="4 5">
    <name type="scientific">Desulfatitalea alkaliphila</name>
    <dbReference type="NCBI Taxonomy" id="2929485"/>
    <lineage>
        <taxon>Bacteria</taxon>
        <taxon>Pseudomonadati</taxon>
        <taxon>Thermodesulfobacteriota</taxon>
        <taxon>Desulfobacteria</taxon>
        <taxon>Desulfobacterales</taxon>
        <taxon>Desulfosarcinaceae</taxon>
        <taxon>Desulfatitalea</taxon>
    </lineage>
</organism>
<dbReference type="CDD" id="cd06345">
    <property type="entry name" value="PBP1_ABC_ligand_binding-like"/>
    <property type="match status" value="1"/>
</dbReference>
<name>A0AA41UPE7_9BACT</name>
<evidence type="ECO:0000259" key="3">
    <source>
        <dbReference type="Pfam" id="PF13458"/>
    </source>
</evidence>
<comment type="caution">
    <text evidence="4">The sequence shown here is derived from an EMBL/GenBank/DDBJ whole genome shotgun (WGS) entry which is preliminary data.</text>
</comment>
<sequence>MKTVRSLIIISLVCVLALAVGVPAWGKDTIKIGVIGPMQFVQGKGHWNGAVMAMEEINAAGGVNVGGKKMKIELVQADSNEFLNVTDATNAMELLMTRHRVDFVVGGFRTEAVLAMQDIAMEYEKIFFGAGAAHPELCLRVAQDYDTYKYFFRAAPFNSNFLVRTSFLHLQFVAGILKSQLDLPNIKVAIVAEKAMWADPMVTASEGVIPKFGMEVAGVWRPSPVATDVTAELSAIQRSGAHVIFTIFSSSVGIPFARQAGELKIPAVQVGINVEAQKDGFWEATQGQGNYIFTLNTYARGVEQTELTLPFVNKYVERFGETPTYTADTYSAIRYSLVPAIENAGTLDSDKLVEVIRDQVVKTPTGTIKYMKDEQGRYLHELTWGPGYLLGLGVQWQDGKMAGVWPNKWKAAPEAPEITYKGIVDYKIPPWVVEAYKK</sequence>
<dbReference type="AlphaFoldDB" id="A0AA41UPE7"/>
<dbReference type="PANTHER" id="PTHR30483">
    <property type="entry name" value="LEUCINE-SPECIFIC-BINDING PROTEIN"/>
    <property type="match status" value="1"/>
</dbReference>
<dbReference type="PANTHER" id="PTHR30483:SF6">
    <property type="entry name" value="PERIPLASMIC BINDING PROTEIN OF ABC TRANSPORTER FOR NATURAL AMINO ACIDS"/>
    <property type="match status" value="1"/>
</dbReference>
<dbReference type="Proteomes" id="UP001165427">
    <property type="component" value="Unassembled WGS sequence"/>
</dbReference>
<dbReference type="SUPFAM" id="SSF53822">
    <property type="entry name" value="Periplasmic binding protein-like I"/>
    <property type="match status" value="1"/>
</dbReference>
<feature type="domain" description="Leucine-binding protein" evidence="3">
    <location>
        <begin position="29"/>
        <end position="373"/>
    </location>
</feature>
<dbReference type="InterPro" id="IPR028082">
    <property type="entry name" value="Peripla_BP_I"/>
</dbReference>
<evidence type="ECO:0000313" key="4">
    <source>
        <dbReference type="EMBL" id="MCJ8500413.1"/>
    </source>
</evidence>